<dbReference type="PROSITE" id="PS51745">
    <property type="entry name" value="PB1"/>
    <property type="match status" value="1"/>
</dbReference>
<dbReference type="Proteomes" id="UP001281761">
    <property type="component" value="Unassembled WGS sequence"/>
</dbReference>
<evidence type="ECO:0000256" key="1">
    <source>
        <dbReference type="ARBA" id="ARBA00009884"/>
    </source>
</evidence>
<feature type="domain" description="PB1" evidence="3">
    <location>
        <begin position="2"/>
        <end position="85"/>
    </location>
</feature>
<dbReference type="InterPro" id="IPR000270">
    <property type="entry name" value="PB1_dom"/>
</dbReference>
<evidence type="ECO:0000313" key="5">
    <source>
        <dbReference type="Proteomes" id="UP001281761"/>
    </source>
</evidence>
<dbReference type="Gene3D" id="3.90.830.10">
    <property type="entry name" value="Syntaxin Binding Protein 1, Chain A, domain 2"/>
    <property type="match status" value="1"/>
</dbReference>
<dbReference type="InterPro" id="IPR036045">
    <property type="entry name" value="Sec1-like_sf"/>
</dbReference>
<dbReference type="Gene3D" id="3.40.50.1910">
    <property type="match status" value="1"/>
</dbReference>
<dbReference type="InterPro" id="IPR043127">
    <property type="entry name" value="Sec-1-like_dom3a"/>
</dbReference>
<organism evidence="4 5">
    <name type="scientific">Blattamonas nauphoetae</name>
    <dbReference type="NCBI Taxonomy" id="2049346"/>
    <lineage>
        <taxon>Eukaryota</taxon>
        <taxon>Metamonada</taxon>
        <taxon>Preaxostyla</taxon>
        <taxon>Oxymonadida</taxon>
        <taxon>Blattamonas</taxon>
    </lineage>
</organism>
<evidence type="ECO:0000256" key="2">
    <source>
        <dbReference type="SAM" id="MobiDB-lite"/>
    </source>
</evidence>
<dbReference type="Gene3D" id="1.25.40.60">
    <property type="match status" value="1"/>
</dbReference>
<dbReference type="InterPro" id="IPR027482">
    <property type="entry name" value="Sec1-like_dom2"/>
</dbReference>
<keyword evidence="5" id="KW-1185">Reference proteome</keyword>
<dbReference type="EMBL" id="JARBJD010000120">
    <property type="protein sequence ID" value="KAK2951330.1"/>
    <property type="molecule type" value="Genomic_DNA"/>
</dbReference>
<dbReference type="Pfam" id="PF00564">
    <property type="entry name" value="PB1"/>
    <property type="match status" value="1"/>
</dbReference>
<dbReference type="InterPro" id="IPR053793">
    <property type="entry name" value="PB1-like"/>
</dbReference>
<accession>A0ABQ9XJF0</accession>
<dbReference type="PANTHER" id="PTHR11679">
    <property type="entry name" value="VESICLE PROTEIN SORTING-ASSOCIATED"/>
    <property type="match status" value="1"/>
</dbReference>
<dbReference type="Pfam" id="PF00995">
    <property type="entry name" value="Sec1"/>
    <property type="match status" value="1"/>
</dbReference>
<comment type="caution">
    <text evidence="4">The sequence shown here is derived from an EMBL/GenBank/DDBJ whole genome shotgun (WGS) entry which is preliminary data.</text>
</comment>
<sequence length="1068" mass="115385">MSIVFKVVCSKTLTVVKFVTAEAVTFAELQATIAERFGIEDPASVRCLHVDSESDFVELASEGDLEAAKASLGETRNIKIFVEPKCAKGCCATDCGCAKECCKEKCCNGEDCGCCGDSCDKAKCETEGCEKEKGCGEECGKGQCCRQKSERKSNVGKRRKMVTHYNHAKFCPPDECKRPTCFASTQSCPCGLNCQCGPICGPARVAAARRANADHARLHNPSDALPTASADPAANAEQTASAVQPAPNPSDALPTASADHAANAEQTASAVQPAPNPSDALPTASADPAANAEQTASAVQPAPNPSDALPTASADPAANAEQTANADHARLHNPSDALPTASADPAANAEQTASAVQPAPNPSDALPTASADLAANAEQTANVVRAVDLSRVDVDPAAIVCKQKCKCGPCCKCEVKTACKCGTECTCGPDSDCCSKETCAKDCSCQKEQSPKEQCPCGPGCDCPMDCPCRSGGECEMSAMNIIGQLQLSDIKAPHPSLPPNLFYVQCSAHIFFQPTEESINRVVQFLLDPTFSNVFLYSSRSLDNATIIRLAQADVQTCVHTVECINVDPLLLDTRLFVTPLPSIPLPAGFGEPMEKKASFFNRFKKVEPVQPKKSALTAFISESSHTMSPLFKQASDWVEQDVQKLSAVGQSIASLAVQLNLNPHIRYQASSQPASLISKQLSLALQNSPARPHEKDSTILILDRRIDPISPLLLTWTYQAMIDQHIPLNTATVSVPHSGQSVKALLSPLIDPYFERMRFLTYPDAISENKKNVKALEAIKASKDTAMDLSELQKTSNLLMEQVNLTIYAPHHTSLLSHITSIRTEKQLFELGDLQQSLVCDKDYGRHFSQVSTALASLKWTMTDKTTLLFLLSLKYKKERAFDNDFKSLLSRLVYPGNDVKNLSAADISILNRFYSEGFRPFPLFKSKLHTKFNRLLSRRSAPLAAHSEASDLTRFVPKVLECLEDVIETTLDQTAFPFVDPSLTSGTQKKSVVGSSLLPASRTVFVFVVGGMTYFEYASIHQFQEELNSKRKPGEQLYQFYVGGTSIIHRGDIFGLCAENAFPID</sequence>
<dbReference type="InterPro" id="IPR001619">
    <property type="entry name" value="Sec1-like"/>
</dbReference>
<proteinExistence type="inferred from homology"/>
<protein>
    <submittedName>
        <fullName evidence="4">Vacuolar protein sorting-associated protein 45</fullName>
    </submittedName>
</protein>
<dbReference type="SUPFAM" id="SSF56815">
    <property type="entry name" value="Sec1/munc18-like (SM) proteins"/>
    <property type="match status" value="1"/>
</dbReference>
<feature type="region of interest" description="Disordered" evidence="2">
    <location>
        <begin position="218"/>
        <end position="368"/>
    </location>
</feature>
<dbReference type="InterPro" id="IPR043154">
    <property type="entry name" value="Sec-1-like_dom1"/>
</dbReference>
<evidence type="ECO:0000313" key="4">
    <source>
        <dbReference type="EMBL" id="KAK2951330.1"/>
    </source>
</evidence>
<evidence type="ECO:0000259" key="3">
    <source>
        <dbReference type="PROSITE" id="PS51745"/>
    </source>
</evidence>
<reference evidence="4 5" key="1">
    <citation type="journal article" date="2022" name="bioRxiv">
        <title>Genomics of Preaxostyla Flagellates Illuminates Evolutionary Transitions and the Path Towards Mitochondrial Loss.</title>
        <authorList>
            <person name="Novak L.V.F."/>
            <person name="Treitli S.C."/>
            <person name="Pyrih J."/>
            <person name="Halakuc P."/>
            <person name="Pipaliya S.V."/>
            <person name="Vacek V."/>
            <person name="Brzon O."/>
            <person name="Soukal P."/>
            <person name="Eme L."/>
            <person name="Dacks J.B."/>
            <person name="Karnkowska A."/>
            <person name="Elias M."/>
            <person name="Hampl V."/>
        </authorList>
    </citation>
    <scope>NUCLEOTIDE SEQUENCE [LARGE SCALE GENOMIC DNA]</scope>
    <source>
        <strain evidence="4">NAU3</strain>
        <tissue evidence="4">Gut</tissue>
    </source>
</reference>
<name>A0ABQ9XJF0_9EUKA</name>
<dbReference type="SUPFAM" id="SSF54277">
    <property type="entry name" value="CAD &amp; PB1 domains"/>
    <property type="match status" value="1"/>
</dbReference>
<dbReference type="CDD" id="cd05992">
    <property type="entry name" value="PB1"/>
    <property type="match status" value="1"/>
</dbReference>
<gene>
    <name evidence="4" type="ORF">BLNAU_13709</name>
</gene>
<dbReference type="Gene3D" id="3.40.50.2060">
    <property type="match status" value="1"/>
</dbReference>
<comment type="similarity">
    <text evidence="1">Belongs to the STXBP/unc-18/SEC1 family.</text>
</comment>